<sequence>MMDTQTYVSEMTLKFIKGVEPLDKFDDYVKQVKSFGIDEVTANYQHAIERLNKR</sequence>
<evidence type="ECO:0008006" key="3">
    <source>
        <dbReference type="Google" id="ProtNLM"/>
    </source>
</evidence>
<name>A0ABW0VS76_9BACL</name>
<dbReference type="Gene3D" id="3.40.190.10">
    <property type="entry name" value="Periplasmic binding protein-like II"/>
    <property type="match status" value="1"/>
</dbReference>
<organism evidence="1 2">
    <name type="scientific">Paenibacillus solisilvae</name>
    <dbReference type="NCBI Taxonomy" id="2486751"/>
    <lineage>
        <taxon>Bacteria</taxon>
        <taxon>Bacillati</taxon>
        <taxon>Bacillota</taxon>
        <taxon>Bacilli</taxon>
        <taxon>Bacillales</taxon>
        <taxon>Paenibacillaceae</taxon>
        <taxon>Paenibacillus</taxon>
    </lineage>
</organism>
<keyword evidence="2" id="KW-1185">Reference proteome</keyword>
<reference evidence="2" key="1">
    <citation type="journal article" date="2019" name="Int. J. Syst. Evol. Microbiol.">
        <title>The Global Catalogue of Microorganisms (GCM) 10K type strain sequencing project: providing services to taxonomists for standard genome sequencing and annotation.</title>
        <authorList>
            <consortium name="The Broad Institute Genomics Platform"/>
            <consortium name="The Broad Institute Genome Sequencing Center for Infectious Disease"/>
            <person name="Wu L."/>
            <person name="Ma J."/>
        </authorList>
    </citation>
    <scope>NUCLEOTIDE SEQUENCE [LARGE SCALE GENOMIC DNA]</scope>
    <source>
        <strain evidence="2">CGMCC 1.3240</strain>
    </source>
</reference>
<evidence type="ECO:0000313" key="1">
    <source>
        <dbReference type="EMBL" id="MFC5648747.1"/>
    </source>
</evidence>
<dbReference type="Proteomes" id="UP001596047">
    <property type="component" value="Unassembled WGS sequence"/>
</dbReference>
<dbReference type="EMBL" id="JBHSOW010000022">
    <property type="protein sequence ID" value="MFC5648747.1"/>
    <property type="molecule type" value="Genomic_DNA"/>
</dbReference>
<protein>
    <recommendedName>
        <fullName evidence="3">DUF3502 domain-containing protein</fullName>
    </recommendedName>
</protein>
<dbReference type="RefSeq" id="WP_379187218.1">
    <property type="nucleotide sequence ID" value="NZ_JBHSOW010000022.1"/>
</dbReference>
<evidence type="ECO:0000313" key="2">
    <source>
        <dbReference type="Proteomes" id="UP001596047"/>
    </source>
</evidence>
<accession>A0ABW0VS76</accession>
<comment type="caution">
    <text evidence="1">The sequence shown here is derived from an EMBL/GenBank/DDBJ whole genome shotgun (WGS) entry which is preliminary data.</text>
</comment>
<proteinExistence type="predicted"/>
<gene>
    <name evidence="1" type="ORF">ACFPYJ_06320</name>
</gene>